<evidence type="ECO:0000313" key="3">
    <source>
        <dbReference type="EMBL" id="JAS76875.1"/>
    </source>
</evidence>
<feature type="region of interest" description="Disordered" evidence="1">
    <location>
        <begin position="108"/>
        <end position="201"/>
    </location>
</feature>
<proteinExistence type="predicted"/>
<protein>
    <recommendedName>
        <fullName evidence="2">Borealin C-terminal domain-containing protein</fullName>
    </recommendedName>
</protein>
<gene>
    <name evidence="3" type="ORF">g.9949</name>
</gene>
<dbReference type="EMBL" id="GECU01030831">
    <property type="protein sequence ID" value="JAS76875.1"/>
    <property type="molecule type" value="Transcribed_RNA"/>
</dbReference>
<dbReference type="InterPro" id="IPR046466">
    <property type="entry name" value="Borealin_C"/>
</dbReference>
<feature type="compositionally biased region" description="Polar residues" evidence="1">
    <location>
        <begin position="108"/>
        <end position="119"/>
    </location>
</feature>
<feature type="region of interest" description="Disordered" evidence="1">
    <location>
        <begin position="1"/>
        <end position="32"/>
    </location>
</feature>
<feature type="compositionally biased region" description="Basic residues" evidence="1">
    <location>
        <begin position="128"/>
        <end position="138"/>
    </location>
</feature>
<feature type="compositionally biased region" description="Basic residues" evidence="1">
    <location>
        <begin position="10"/>
        <end position="23"/>
    </location>
</feature>
<accession>A0A1B6HQI7</accession>
<organism evidence="3">
    <name type="scientific">Homalodisca liturata</name>
    <dbReference type="NCBI Taxonomy" id="320908"/>
    <lineage>
        <taxon>Eukaryota</taxon>
        <taxon>Metazoa</taxon>
        <taxon>Ecdysozoa</taxon>
        <taxon>Arthropoda</taxon>
        <taxon>Hexapoda</taxon>
        <taxon>Insecta</taxon>
        <taxon>Pterygota</taxon>
        <taxon>Neoptera</taxon>
        <taxon>Paraneoptera</taxon>
        <taxon>Hemiptera</taxon>
        <taxon>Auchenorrhyncha</taxon>
        <taxon>Membracoidea</taxon>
        <taxon>Cicadellidae</taxon>
        <taxon>Cicadellinae</taxon>
        <taxon>Proconiini</taxon>
        <taxon>Homalodisca</taxon>
    </lineage>
</organism>
<reference evidence="3" key="1">
    <citation type="submission" date="2015-11" db="EMBL/GenBank/DDBJ databases">
        <title>De novo transcriptome assembly of four potential Pierce s Disease insect vectors from Arizona vineyards.</title>
        <authorList>
            <person name="Tassone E.E."/>
        </authorList>
    </citation>
    <scope>NUCLEOTIDE SEQUENCE</scope>
</reference>
<dbReference type="Pfam" id="PF10512">
    <property type="entry name" value="Borealin"/>
    <property type="match status" value="1"/>
</dbReference>
<dbReference type="AlphaFoldDB" id="A0A1B6HQI7"/>
<evidence type="ECO:0000259" key="2">
    <source>
        <dbReference type="Pfam" id="PF10512"/>
    </source>
</evidence>
<evidence type="ECO:0000256" key="1">
    <source>
        <dbReference type="SAM" id="MobiDB-lite"/>
    </source>
</evidence>
<name>A0A1B6HQI7_9HEMI</name>
<feature type="compositionally biased region" description="Basic and acidic residues" evidence="1">
    <location>
        <begin position="151"/>
        <end position="161"/>
    </location>
</feature>
<feature type="domain" description="Borealin C-terminal" evidence="2">
    <location>
        <begin position="189"/>
        <end position="301"/>
    </location>
</feature>
<sequence length="305" mass="34272">MNDNTMPKTKQVRKKTMAKRHKGSGISRSSQFLAEPHSGRLGIFPKEYESVDEFLTEVNTNYEKNRQNIELDYERACKDIRMMFMSVLQELPDHIKCSTMNTQCNKDYVADQNNNQTASVRPRESTRSRNRSSSRKRTPSVTLGHVPPAEGLRDYVGDKNKNMNASVLPRESSQAKNRSTSRKRSPSVTSTPPAKGFKTPLMNCRKLPPGTTITPKIYNDSPITIMRRPLHGEIAVSMDGSPLLVAASSREDIPTVNIPVEHGKIFSIVPEIGQPLADFPQIDHLTKKYLKILHGHLQVLVPNSP</sequence>